<dbReference type="EMBL" id="VSSQ01070581">
    <property type="protein sequence ID" value="MPN22365.1"/>
    <property type="molecule type" value="Genomic_DNA"/>
</dbReference>
<keyword evidence="4 6" id="KW-1133">Transmembrane helix</keyword>
<evidence type="ECO:0000256" key="2">
    <source>
        <dbReference type="ARBA" id="ARBA00022475"/>
    </source>
</evidence>
<comment type="subcellular location">
    <subcellularLocation>
        <location evidence="1">Cell membrane</location>
        <topology evidence="1">Multi-pass membrane protein</topology>
    </subcellularLocation>
</comment>
<gene>
    <name evidence="7" type="ORF">SDC9_169748</name>
</gene>
<feature type="transmembrane region" description="Helical" evidence="6">
    <location>
        <begin position="17"/>
        <end position="44"/>
    </location>
</feature>
<evidence type="ECO:0000256" key="4">
    <source>
        <dbReference type="ARBA" id="ARBA00022989"/>
    </source>
</evidence>
<accession>A0A645G6U1</accession>
<keyword evidence="2" id="KW-1003">Cell membrane</keyword>
<evidence type="ECO:0000313" key="7">
    <source>
        <dbReference type="EMBL" id="MPN22365.1"/>
    </source>
</evidence>
<feature type="transmembrane region" description="Helical" evidence="6">
    <location>
        <begin position="56"/>
        <end position="75"/>
    </location>
</feature>
<keyword evidence="5 6" id="KW-0472">Membrane</keyword>
<name>A0A645G6U1_9ZZZZ</name>
<reference evidence="7" key="1">
    <citation type="submission" date="2019-08" db="EMBL/GenBank/DDBJ databases">
        <authorList>
            <person name="Kucharzyk K."/>
            <person name="Murdoch R.W."/>
            <person name="Higgins S."/>
            <person name="Loffler F."/>
        </authorList>
    </citation>
    <scope>NUCLEOTIDE SEQUENCE</scope>
</reference>
<evidence type="ECO:0000256" key="5">
    <source>
        <dbReference type="ARBA" id="ARBA00023136"/>
    </source>
</evidence>
<keyword evidence="3 6" id="KW-0812">Transmembrane</keyword>
<dbReference type="PANTHER" id="PTHR30482:SF10">
    <property type="entry name" value="HIGH-AFFINITY BRANCHED-CHAIN AMINO ACID TRANSPORT PROTEIN BRAE"/>
    <property type="match status" value="1"/>
</dbReference>
<dbReference type="InterPro" id="IPR001851">
    <property type="entry name" value="ABC_transp_permease"/>
</dbReference>
<dbReference type="InterPro" id="IPR043428">
    <property type="entry name" value="LivM-like"/>
</dbReference>
<dbReference type="PANTHER" id="PTHR30482">
    <property type="entry name" value="HIGH-AFFINITY BRANCHED-CHAIN AMINO ACID TRANSPORT SYSTEM PERMEASE"/>
    <property type="match status" value="1"/>
</dbReference>
<comment type="caution">
    <text evidence="7">The sequence shown here is derived from an EMBL/GenBank/DDBJ whole genome shotgun (WGS) entry which is preliminary data.</text>
</comment>
<dbReference type="GO" id="GO:0005886">
    <property type="term" value="C:plasma membrane"/>
    <property type="evidence" value="ECO:0007669"/>
    <property type="project" value="UniProtKB-SubCell"/>
</dbReference>
<proteinExistence type="predicted"/>
<dbReference type="GO" id="GO:0015658">
    <property type="term" value="F:branched-chain amino acid transmembrane transporter activity"/>
    <property type="evidence" value="ECO:0007669"/>
    <property type="project" value="InterPro"/>
</dbReference>
<protein>
    <recommendedName>
        <fullName evidence="8">High-affinity branched-chain amino acid transport system permease protein LivH</fullName>
    </recommendedName>
</protein>
<organism evidence="7">
    <name type="scientific">bioreactor metagenome</name>
    <dbReference type="NCBI Taxonomy" id="1076179"/>
    <lineage>
        <taxon>unclassified sequences</taxon>
        <taxon>metagenomes</taxon>
        <taxon>ecological metagenomes</taxon>
    </lineage>
</organism>
<sequence length="93" mass="10268">MNFSSILAKKFDFNTSILILVFVVLGGMGNIRGSIIAAAALMVLPELLRQFADYRMLVYAIVLILVMLFTNNPAFKSLFARFKFGSTTGKEAV</sequence>
<dbReference type="Pfam" id="PF02653">
    <property type="entry name" value="BPD_transp_2"/>
    <property type="match status" value="1"/>
</dbReference>
<evidence type="ECO:0000256" key="6">
    <source>
        <dbReference type="SAM" id="Phobius"/>
    </source>
</evidence>
<dbReference type="AlphaFoldDB" id="A0A645G6U1"/>
<evidence type="ECO:0000256" key="3">
    <source>
        <dbReference type="ARBA" id="ARBA00022692"/>
    </source>
</evidence>
<evidence type="ECO:0000256" key="1">
    <source>
        <dbReference type="ARBA" id="ARBA00004651"/>
    </source>
</evidence>
<evidence type="ECO:0008006" key="8">
    <source>
        <dbReference type="Google" id="ProtNLM"/>
    </source>
</evidence>